<proteinExistence type="predicted"/>
<protein>
    <submittedName>
        <fullName evidence="1">Uncharacterized protein</fullName>
    </submittedName>
</protein>
<keyword evidence="2" id="KW-1185">Reference proteome</keyword>
<reference evidence="1 2" key="1">
    <citation type="submission" date="2019-11" db="EMBL/GenBank/DDBJ databases">
        <title>Comparative genomics of hydrocarbon-degrading Desulfosarcina strains.</title>
        <authorList>
            <person name="Watanabe M."/>
            <person name="Kojima H."/>
            <person name="Fukui M."/>
        </authorList>
    </citation>
    <scope>NUCLEOTIDE SEQUENCE [LARGE SCALE GENOMIC DNA]</scope>
    <source>
        <strain evidence="1 2">PL12</strain>
    </source>
</reference>
<sequence>MGYENRYQGIDDYAVRIIRYKARQLVGRVGFTESDRQDLEQEMVFDLLRRLPKFKPERAQRNTFIARVVEHKVATIIEAQKAGMRDYRLCSFSLNDRFENEEGGSVERIDTINQDDYLQRTGKLSRPISDLRGLSIDVRSAVEKLPPELRKLCKRLQVESVTDISRDTGIPRGTIYESIKKLRTLFEDAGLKDYL</sequence>
<dbReference type="OrthoDB" id="5401739at2"/>
<evidence type="ECO:0000313" key="1">
    <source>
        <dbReference type="EMBL" id="BBO66363.1"/>
    </source>
</evidence>
<accession>A0A5K7YCN2</accession>
<gene>
    <name evidence="1" type="ORF">DSCA_02930</name>
</gene>
<evidence type="ECO:0000313" key="2">
    <source>
        <dbReference type="Proteomes" id="UP000427906"/>
    </source>
</evidence>
<dbReference type="Proteomes" id="UP000427906">
    <property type="component" value="Chromosome"/>
</dbReference>
<name>A0A5K7YCN2_9BACT</name>
<dbReference type="Gene3D" id="1.10.1740.10">
    <property type="match status" value="1"/>
</dbReference>
<dbReference type="RefSeq" id="WP_155314754.1">
    <property type="nucleotide sequence ID" value="NZ_AP021874.1"/>
</dbReference>
<dbReference type="AlphaFoldDB" id="A0A5K7YCN2"/>
<dbReference type="KEGG" id="dalk:DSCA_02930"/>
<organism evidence="1 2">
    <name type="scientific">Desulfosarcina alkanivorans</name>
    <dbReference type="NCBI Taxonomy" id="571177"/>
    <lineage>
        <taxon>Bacteria</taxon>
        <taxon>Pseudomonadati</taxon>
        <taxon>Thermodesulfobacteriota</taxon>
        <taxon>Desulfobacteria</taxon>
        <taxon>Desulfobacterales</taxon>
        <taxon>Desulfosarcinaceae</taxon>
        <taxon>Desulfosarcina</taxon>
    </lineage>
</organism>
<dbReference type="EMBL" id="AP021874">
    <property type="protein sequence ID" value="BBO66363.1"/>
    <property type="molecule type" value="Genomic_DNA"/>
</dbReference>